<dbReference type="EMBL" id="BAAADD010000002">
    <property type="protein sequence ID" value="GAA0562195.1"/>
    <property type="molecule type" value="Genomic_DNA"/>
</dbReference>
<dbReference type="InterPro" id="IPR053135">
    <property type="entry name" value="AKR2_Oxidoreductase"/>
</dbReference>
<dbReference type="CDD" id="cd19086">
    <property type="entry name" value="AKR_AKR11C1"/>
    <property type="match status" value="1"/>
</dbReference>
<evidence type="ECO:0000313" key="2">
    <source>
        <dbReference type="EMBL" id="GAA0562195.1"/>
    </source>
</evidence>
<feature type="domain" description="NADP-dependent oxidoreductase" evidence="1">
    <location>
        <begin position="15"/>
        <end position="311"/>
    </location>
</feature>
<sequence>MRYRSLGRSGLNVSEIGHGLWGMGSWTGSDDEASKAALRRSIEGGCTFYDSAFVYGDGKSDALIGGVANEYPQKPLVLASKIPPADFTWPSKPTNKLHQIFPRAHVLEYAGRIAESFGRPIDLLQFHVWEDAWAREAEWQDTVAELKQSGRIKAFGLSLNRWQPENGLAAIETGLIDSVQVIYNIFDQAPEDLLFPACRQHRVGVIARVPLDEGSLGGKMTAETKFPAGDWRARYFNADNLAKTLPRIAALKALLPAGMDLPEMALRFILSEPTVSTVIVGMRAFAHVDANLALPDKGPLPAELIAALRAHRWDRRPS</sequence>
<gene>
    <name evidence="2" type="ORF">GCM10008942_08280</name>
</gene>
<comment type="caution">
    <text evidence="2">The sequence shown here is derived from an EMBL/GenBank/DDBJ whole genome shotgun (WGS) entry which is preliminary data.</text>
</comment>
<keyword evidence="3" id="KW-1185">Reference proteome</keyword>
<dbReference type="PANTHER" id="PTHR43312">
    <property type="entry name" value="D-THREO-ALDOSE 1-DEHYDROGENASE"/>
    <property type="match status" value="1"/>
</dbReference>
<accession>A0ABN1E9Z5</accession>
<organism evidence="2 3">
    <name type="scientific">Rhizomicrobium electricum</name>
    <dbReference type="NCBI Taxonomy" id="480070"/>
    <lineage>
        <taxon>Bacteria</taxon>
        <taxon>Pseudomonadati</taxon>
        <taxon>Pseudomonadota</taxon>
        <taxon>Alphaproteobacteria</taxon>
        <taxon>Micropepsales</taxon>
        <taxon>Micropepsaceae</taxon>
        <taxon>Rhizomicrobium</taxon>
    </lineage>
</organism>
<dbReference type="Proteomes" id="UP001499951">
    <property type="component" value="Unassembled WGS sequence"/>
</dbReference>
<dbReference type="SUPFAM" id="SSF51430">
    <property type="entry name" value="NAD(P)-linked oxidoreductase"/>
    <property type="match status" value="1"/>
</dbReference>
<dbReference type="InterPro" id="IPR023210">
    <property type="entry name" value="NADP_OxRdtase_dom"/>
</dbReference>
<dbReference type="Pfam" id="PF00248">
    <property type="entry name" value="Aldo_ket_red"/>
    <property type="match status" value="1"/>
</dbReference>
<dbReference type="InterPro" id="IPR036812">
    <property type="entry name" value="NAD(P)_OxRdtase_dom_sf"/>
</dbReference>
<proteinExistence type="predicted"/>
<dbReference type="RefSeq" id="WP_166932289.1">
    <property type="nucleotide sequence ID" value="NZ_BAAADD010000002.1"/>
</dbReference>
<dbReference type="PANTHER" id="PTHR43312:SF1">
    <property type="entry name" value="NADP-DEPENDENT OXIDOREDUCTASE DOMAIN-CONTAINING PROTEIN"/>
    <property type="match status" value="1"/>
</dbReference>
<protein>
    <submittedName>
        <fullName evidence="2">Aldo/keto reductase</fullName>
    </submittedName>
</protein>
<evidence type="ECO:0000259" key="1">
    <source>
        <dbReference type="Pfam" id="PF00248"/>
    </source>
</evidence>
<dbReference type="Gene3D" id="3.20.20.100">
    <property type="entry name" value="NADP-dependent oxidoreductase domain"/>
    <property type="match status" value="1"/>
</dbReference>
<name>A0ABN1E9Z5_9PROT</name>
<evidence type="ECO:0000313" key="3">
    <source>
        <dbReference type="Proteomes" id="UP001499951"/>
    </source>
</evidence>
<reference evidence="2 3" key="1">
    <citation type="journal article" date="2019" name="Int. J. Syst. Evol. Microbiol.">
        <title>The Global Catalogue of Microorganisms (GCM) 10K type strain sequencing project: providing services to taxonomists for standard genome sequencing and annotation.</title>
        <authorList>
            <consortium name="The Broad Institute Genomics Platform"/>
            <consortium name="The Broad Institute Genome Sequencing Center for Infectious Disease"/>
            <person name="Wu L."/>
            <person name="Ma J."/>
        </authorList>
    </citation>
    <scope>NUCLEOTIDE SEQUENCE [LARGE SCALE GENOMIC DNA]</scope>
    <source>
        <strain evidence="2 3">JCM 15089</strain>
    </source>
</reference>